<dbReference type="Proteomes" id="UP000001963">
    <property type="component" value="Chromosome"/>
</dbReference>
<dbReference type="SUPFAM" id="SSF48613">
    <property type="entry name" value="Heme oxygenase-like"/>
    <property type="match status" value="1"/>
</dbReference>
<dbReference type="Pfam" id="PF01126">
    <property type="entry name" value="Heme_oxygenase"/>
    <property type="match status" value="1"/>
</dbReference>
<dbReference type="GO" id="GO:0004392">
    <property type="term" value="F:heme oxygenase (decyclizing) activity"/>
    <property type="evidence" value="ECO:0007669"/>
    <property type="project" value="UniProtKB-EC"/>
</dbReference>
<name>Q0BVH0_GRABC</name>
<dbReference type="InterPro" id="IPR016084">
    <property type="entry name" value="Haem_Oase-like_multi-hlx"/>
</dbReference>
<protein>
    <submittedName>
        <fullName evidence="1">Heme oxygenase</fullName>
        <ecNumber evidence="1">1.14.14.18</ecNumber>
    </submittedName>
</protein>
<dbReference type="KEGG" id="gbe:GbCGDNIH1_0284"/>
<dbReference type="eggNOG" id="COG3230">
    <property type="taxonomic scope" value="Bacteria"/>
</dbReference>
<reference evidence="1 2" key="1">
    <citation type="journal article" date="2007" name="J. Bacteriol.">
        <title>Genome sequence analysis of the emerging human pathogenic acetic acid bacterium Granulibacter bethesdensis.</title>
        <authorList>
            <person name="Greenberg D.E."/>
            <person name="Porcella S.F."/>
            <person name="Zelazny A.M."/>
            <person name="Virtaneva K."/>
            <person name="Sturdevant D.E."/>
            <person name="Kupko J.J.III."/>
            <person name="Barbian K.D."/>
            <person name="Babar A."/>
            <person name="Dorward D.W."/>
            <person name="Holland S.M."/>
        </authorList>
    </citation>
    <scope>NUCLEOTIDE SEQUENCE [LARGE SCALE GENOMIC DNA]</scope>
    <source>
        <strain evidence="2">ATCC BAA-1260 / CGDNIH1</strain>
    </source>
</reference>
<dbReference type="STRING" id="391165.GbCGDNIH1_0284"/>
<organism evidence="1 2">
    <name type="scientific">Granulibacter bethesdensis (strain ATCC BAA-1260 / CGDNIH1)</name>
    <dbReference type="NCBI Taxonomy" id="391165"/>
    <lineage>
        <taxon>Bacteria</taxon>
        <taxon>Pseudomonadati</taxon>
        <taxon>Pseudomonadota</taxon>
        <taxon>Alphaproteobacteria</taxon>
        <taxon>Acetobacterales</taxon>
        <taxon>Acetobacteraceae</taxon>
        <taxon>Granulibacter</taxon>
    </lineage>
</organism>
<dbReference type="OrthoDB" id="9149607at2"/>
<sequence length="183" mass="20697">MQDNLSITLKQQTYSYHDRLDRIVRKLLITLDGYRHFLTAQYCFHRDIVPLYQKKALLQLIPDLAERNRLPAIEADAAALGLTLPSMQSAIPTGAKDTSSALGWLYVAEGSKLGAAHIARQLERHGLHDTYGLQHLHLGRDGVSGGWLRFRSLLDHTAVEAEQCIRHAQQAFRRITRYLECPG</sequence>
<keyword evidence="2" id="KW-1185">Reference proteome</keyword>
<dbReference type="InterPro" id="IPR016053">
    <property type="entry name" value="Haem_Oase-like"/>
</dbReference>
<proteinExistence type="predicted"/>
<keyword evidence="1" id="KW-0560">Oxidoreductase</keyword>
<dbReference type="AlphaFoldDB" id="Q0BVH0"/>
<gene>
    <name evidence="1" type="ordered locus">GbCGDNIH1_0284</name>
</gene>
<dbReference type="EMBL" id="CP000394">
    <property type="protein sequence ID" value="ABI61182.1"/>
    <property type="molecule type" value="Genomic_DNA"/>
</dbReference>
<dbReference type="HOGENOM" id="CLU_085041_1_0_5"/>
<dbReference type="RefSeq" id="WP_011630992.1">
    <property type="nucleotide sequence ID" value="NC_008343.2"/>
</dbReference>
<dbReference type="Gene3D" id="1.20.910.10">
    <property type="entry name" value="Heme oxygenase-like"/>
    <property type="match status" value="1"/>
</dbReference>
<evidence type="ECO:0000313" key="1">
    <source>
        <dbReference type="EMBL" id="ABI61182.1"/>
    </source>
</evidence>
<evidence type="ECO:0000313" key="2">
    <source>
        <dbReference type="Proteomes" id="UP000001963"/>
    </source>
</evidence>
<accession>Q0BVH0</accession>
<dbReference type="GO" id="GO:0006788">
    <property type="term" value="P:heme oxidation"/>
    <property type="evidence" value="ECO:0007669"/>
    <property type="project" value="InterPro"/>
</dbReference>
<dbReference type="CDD" id="cd19166">
    <property type="entry name" value="HemeO-bac"/>
    <property type="match status" value="1"/>
</dbReference>
<dbReference type="EC" id="1.14.14.18" evidence="1"/>